<comment type="caution">
    <text evidence="2">The sequence shown here is derived from an EMBL/GenBank/DDBJ whole genome shotgun (WGS) entry which is preliminary data.</text>
</comment>
<accession>X0T7M1</accession>
<dbReference type="InterPro" id="IPR003692">
    <property type="entry name" value="Hydantoinase_B"/>
</dbReference>
<feature type="non-terminal residue" evidence="2">
    <location>
        <position position="275"/>
    </location>
</feature>
<dbReference type="AlphaFoldDB" id="X0T7M1"/>
<dbReference type="PANTHER" id="PTHR11365:SF23">
    <property type="entry name" value="HYPOTHETICAL 5-OXOPROLINASE (EUROFUNG)-RELATED"/>
    <property type="match status" value="1"/>
</dbReference>
<organism evidence="2">
    <name type="scientific">marine sediment metagenome</name>
    <dbReference type="NCBI Taxonomy" id="412755"/>
    <lineage>
        <taxon>unclassified sequences</taxon>
        <taxon>metagenomes</taxon>
        <taxon>ecological metagenomes</taxon>
    </lineage>
</organism>
<protein>
    <recommendedName>
        <fullName evidence="1">Hydantoinase B/oxoprolinase domain-containing protein</fullName>
    </recommendedName>
</protein>
<name>X0T7M1_9ZZZZ</name>
<reference evidence="2" key="1">
    <citation type="journal article" date="2014" name="Front. Microbiol.">
        <title>High frequency of phylogenetically diverse reductive dehalogenase-homologous genes in deep subseafloor sedimentary metagenomes.</title>
        <authorList>
            <person name="Kawai M."/>
            <person name="Futagami T."/>
            <person name="Toyoda A."/>
            <person name="Takaki Y."/>
            <person name="Nishi S."/>
            <person name="Hori S."/>
            <person name="Arai W."/>
            <person name="Tsubouchi T."/>
            <person name="Morono Y."/>
            <person name="Uchiyama I."/>
            <person name="Ito T."/>
            <person name="Fujiyama A."/>
            <person name="Inagaki F."/>
            <person name="Takami H."/>
        </authorList>
    </citation>
    <scope>NUCLEOTIDE SEQUENCE</scope>
    <source>
        <strain evidence="2">Expedition CK06-06</strain>
    </source>
</reference>
<dbReference type="GO" id="GO:0006749">
    <property type="term" value="P:glutathione metabolic process"/>
    <property type="evidence" value="ECO:0007669"/>
    <property type="project" value="TreeGrafter"/>
</dbReference>
<evidence type="ECO:0000313" key="2">
    <source>
        <dbReference type="EMBL" id="GAF89209.1"/>
    </source>
</evidence>
<dbReference type="GO" id="GO:0005829">
    <property type="term" value="C:cytosol"/>
    <property type="evidence" value="ECO:0007669"/>
    <property type="project" value="TreeGrafter"/>
</dbReference>
<dbReference type="EMBL" id="BARS01019288">
    <property type="protein sequence ID" value="GAF89209.1"/>
    <property type="molecule type" value="Genomic_DNA"/>
</dbReference>
<proteinExistence type="predicted"/>
<feature type="non-terminal residue" evidence="2">
    <location>
        <position position="1"/>
    </location>
</feature>
<dbReference type="InterPro" id="IPR045079">
    <property type="entry name" value="Oxoprolinase-like"/>
</dbReference>
<evidence type="ECO:0000259" key="1">
    <source>
        <dbReference type="Pfam" id="PF02538"/>
    </source>
</evidence>
<gene>
    <name evidence="2" type="ORF">S01H1_31279</name>
</gene>
<dbReference type="GO" id="GO:0017168">
    <property type="term" value="F:5-oxoprolinase (ATP-hydrolyzing) activity"/>
    <property type="evidence" value="ECO:0007669"/>
    <property type="project" value="TreeGrafter"/>
</dbReference>
<dbReference type="Pfam" id="PF02538">
    <property type="entry name" value="Hydantoinase_B"/>
    <property type="match status" value="1"/>
</dbReference>
<feature type="domain" description="Hydantoinase B/oxoprolinase" evidence="1">
    <location>
        <begin position="1"/>
        <end position="274"/>
    </location>
</feature>
<dbReference type="PANTHER" id="PTHR11365">
    <property type="entry name" value="5-OXOPROLINASE RELATED"/>
    <property type="match status" value="1"/>
</dbReference>
<sequence length="275" mass="29749">SAAEQMFVAFGRTSRSSVIYEVLDYGCAVTDARARMIAQANGIPAFIGVLTDAVKEVINKFGLDGIGEGDVVILNDPYMGGATHQNDVVLVMPVFYEGHPIMFAASKGHWNDIGGKDPGSWSPDATEIYQEGLQFPAVKLFKNGKEVQGIVDILTRNIRIPEMILGDMRAQAASLQVAANRITQICDKYGLDTVLESIEIYLEQGKQEALEELKGLPKGEFTAQEYIDDDGLGGDPVLVKVKVTITDDEFIVDYTGTGKTCRGPINAPLSVVIST</sequence>